<gene>
    <name evidence="1" type="ORF">GLOINDRAFT_177394</name>
</gene>
<proteinExistence type="predicted"/>
<accession>U9TZN4</accession>
<protein>
    <submittedName>
        <fullName evidence="1">Uncharacterized protein</fullName>
    </submittedName>
</protein>
<evidence type="ECO:0000313" key="1">
    <source>
        <dbReference type="EMBL" id="ESA13545.1"/>
    </source>
</evidence>
<dbReference type="AlphaFoldDB" id="U9TZN4"/>
<dbReference type="EMBL" id="KI283808">
    <property type="protein sequence ID" value="ESA13545.1"/>
    <property type="molecule type" value="Genomic_DNA"/>
</dbReference>
<name>U9TZN4_RHIID</name>
<dbReference type="HOGENOM" id="CLU_2211330_0_0_1"/>
<organism evidence="1">
    <name type="scientific">Rhizophagus irregularis (strain DAOM 181602 / DAOM 197198 / MUCL 43194)</name>
    <name type="common">Arbuscular mycorrhizal fungus</name>
    <name type="synonym">Glomus intraradices</name>
    <dbReference type="NCBI Taxonomy" id="747089"/>
    <lineage>
        <taxon>Eukaryota</taxon>
        <taxon>Fungi</taxon>
        <taxon>Fungi incertae sedis</taxon>
        <taxon>Mucoromycota</taxon>
        <taxon>Glomeromycotina</taxon>
        <taxon>Glomeromycetes</taxon>
        <taxon>Glomerales</taxon>
        <taxon>Glomeraceae</taxon>
        <taxon>Rhizophagus</taxon>
    </lineage>
</organism>
<reference evidence="1" key="1">
    <citation type="submission" date="2013-07" db="EMBL/GenBank/DDBJ databases">
        <title>The genome of an arbuscular mycorrhizal fungus provides insights into the evolution of the oldest plant symbiosis.</title>
        <authorList>
            <consortium name="DOE Joint Genome Institute"/>
            <person name="Tisserant E."/>
            <person name="Malbreil M."/>
            <person name="Kuo A."/>
            <person name="Kohler A."/>
            <person name="Symeonidi A."/>
            <person name="Balestrini R."/>
            <person name="Charron P."/>
            <person name="Duensing N."/>
            <person name="Frei-dit-Frey N."/>
            <person name="Gianinazzi-Pearson V."/>
            <person name="Gilbert B."/>
            <person name="Handa Y."/>
            <person name="Hijri M."/>
            <person name="Kaul R."/>
            <person name="Kawaguchi M."/>
            <person name="Krajinski F."/>
            <person name="Lammers P."/>
            <person name="Lapierre D."/>
            <person name="Masclaux F.G."/>
            <person name="Murat C."/>
            <person name="Morin E."/>
            <person name="Ndikumana S."/>
            <person name="Pagni M."/>
            <person name="Petitpierre D."/>
            <person name="Requena N."/>
            <person name="Rosikiewicz P."/>
            <person name="Riley R."/>
            <person name="Saito K."/>
            <person name="San Clemente H."/>
            <person name="Shapiro H."/>
            <person name="van Tuinen D."/>
            <person name="Becard G."/>
            <person name="Bonfante P."/>
            <person name="Paszkowski U."/>
            <person name="Shachar-Hill Y."/>
            <person name="Young J.P."/>
            <person name="Sanders I.R."/>
            <person name="Henrissat B."/>
            <person name="Rensing S.A."/>
            <person name="Grigoriev I.V."/>
            <person name="Corradi N."/>
            <person name="Roux C."/>
            <person name="Martin F."/>
        </authorList>
    </citation>
    <scope>NUCLEOTIDE SEQUENCE</scope>
    <source>
        <strain evidence="1">DAOM 197198</strain>
    </source>
</reference>
<sequence length="107" mass="12800">MIYQIYHKSLQLTNLLIPYHDHLLLQVIQVKKHHLVYHHLWLHQIYQNMLKTQLLLLVGSQPVLVLQGILVSQLPNLNRESRRLCPQLLILLLTDKRLRLGLNQRRH</sequence>